<dbReference type="SUPFAM" id="SSF55874">
    <property type="entry name" value="ATPase domain of HSP90 chaperone/DNA topoisomerase II/histidine kinase"/>
    <property type="match status" value="1"/>
</dbReference>
<dbReference type="SMART" id="SM00448">
    <property type="entry name" value="REC"/>
    <property type="match status" value="1"/>
</dbReference>
<dbReference type="InterPro" id="IPR001789">
    <property type="entry name" value="Sig_transdc_resp-reg_receiver"/>
</dbReference>
<comment type="caution">
    <text evidence="10">The sequence shown here is derived from an EMBL/GenBank/DDBJ whole genome shotgun (WGS) entry which is preliminary data.</text>
</comment>
<evidence type="ECO:0000256" key="3">
    <source>
        <dbReference type="ARBA" id="ARBA00022553"/>
    </source>
</evidence>
<evidence type="ECO:0000313" key="10">
    <source>
        <dbReference type="EMBL" id="GHO95117.1"/>
    </source>
</evidence>
<evidence type="ECO:0000256" key="1">
    <source>
        <dbReference type="ARBA" id="ARBA00000085"/>
    </source>
</evidence>
<gene>
    <name evidence="10" type="ORF">KSF_051650</name>
</gene>
<keyword evidence="4 10" id="KW-0808">Transferase</keyword>
<dbReference type="Gene3D" id="3.30.565.10">
    <property type="entry name" value="Histidine kinase-like ATPase, C-terminal domain"/>
    <property type="match status" value="1"/>
</dbReference>
<evidence type="ECO:0000259" key="8">
    <source>
        <dbReference type="PROSITE" id="PS50109"/>
    </source>
</evidence>
<dbReference type="AlphaFoldDB" id="A0A8J3N5F7"/>
<evidence type="ECO:0000256" key="4">
    <source>
        <dbReference type="ARBA" id="ARBA00022777"/>
    </source>
</evidence>
<reference evidence="10" key="1">
    <citation type="submission" date="2020-10" db="EMBL/GenBank/DDBJ databases">
        <title>Taxonomic study of unclassified bacteria belonging to the class Ktedonobacteria.</title>
        <authorList>
            <person name="Yabe S."/>
            <person name="Wang C.M."/>
            <person name="Zheng Y."/>
            <person name="Sakai Y."/>
            <person name="Cavaletti L."/>
            <person name="Monciardini P."/>
            <person name="Donadio S."/>
        </authorList>
    </citation>
    <scope>NUCLEOTIDE SEQUENCE</scope>
    <source>
        <strain evidence="10">ID150040</strain>
    </source>
</reference>
<dbReference type="SUPFAM" id="SSF52172">
    <property type="entry name" value="CheY-like"/>
    <property type="match status" value="1"/>
</dbReference>
<feature type="domain" description="Histidine kinase" evidence="8">
    <location>
        <begin position="169"/>
        <end position="387"/>
    </location>
</feature>
<dbReference type="Pfam" id="PF02518">
    <property type="entry name" value="HATPase_c"/>
    <property type="match status" value="1"/>
</dbReference>
<keyword evidence="11" id="KW-1185">Reference proteome</keyword>
<keyword evidence="4 10" id="KW-0418">Kinase</keyword>
<dbReference type="Pfam" id="PF00072">
    <property type="entry name" value="Response_reg"/>
    <property type="match status" value="1"/>
</dbReference>
<dbReference type="CDD" id="cd00075">
    <property type="entry name" value="HATPase"/>
    <property type="match status" value="1"/>
</dbReference>
<evidence type="ECO:0000259" key="9">
    <source>
        <dbReference type="PROSITE" id="PS50110"/>
    </source>
</evidence>
<dbReference type="EMBL" id="BNJK01000001">
    <property type="protein sequence ID" value="GHO95117.1"/>
    <property type="molecule type" value="Genomic_DNA"/>
</dbReference>
<dbReference type="PANTHER" id="PTHR43547:SF2">
    <property type="entry name" value="HYBRID SIGNAL TRANSDUCTION HISTIDINE KINASE C"/>
    <property type="match status" value="1"/>
</dbReference>
<dbReference type="PROSITE" id="PS50110">
    <property type="entry name" value="RESPONSE_REGULATORY"/>
    <property type="match status" value="1"/>
</dbReference>
<organism evidence="10 11">
    <name type="scientific">Reticulibacter mediterranei</name>
    <dbReference type="NCBI Taxonomy" id="2778369"/>
    <lineage>
        <taxon>Bacteria</taxon>
        <taxon>Bacillati</taxon>
        <taxon>Chloroflexota</taxon>
        <taxon>Ktedonobacteria</taxon>
        <taxon>Ktedonobacterales</taxon>
        <taxon>Reticulibacteraceae</taxon>
        <taxon>Reticulibacter</taxon>
    </lineage>
</organism>
<keyword evidence="5" id="KW-0805">Transcription regulation</keyword>
<dbReference type="RefSeq" id="WP_220205817.1">
    <property type="nucleotide sequence ID" value="NZ_BNJK01000001.1"/>
</dbReference>
<evidence type="ECO:0000256" key="7">
    <source>
        <dbReference type="PROSITE-ProRule" id="PRU00169"/>
    </source>
</evidence>
<dbReference type="InterPro" id="IPR005467">
    <property type="entry name" value="His_kinase_dom"/>
</dbReference>
<dbReference type="Pfam" id="PF00512">
    <property type="entry name" value="HisKA"/>
    <property type="match status" value="1"/>
</dbReference>
<dbReference type="EC" id="2.7.13.3" evidence="2"/>
<keyword evidence="6" id="KW-0804">Transcription</keyword>
<dbReference type="SMART" id="SM00387">
    <property type="entry name" value="HATPase_c"/>
    <property type="match status" value="1"/>
</dbReference>
<dbReference type="Proteomes" id="UP000597444">
    <property type="component" value="Unassembled WGS sequence"/>
</dbReference>
<sequence>MTGTPYILVVDDDPALLRALPQTLYLRIKEIKIDTCDSAQKALELARQYDYDAIISDIKMPGMDGLALLKELREIRSETPVLLITGHGEHDLAIQALRGGAYDYILKPVDRDTLVAALLRAIHAHQLQRRVTEQHIALSMHANVLEQQVQKRTAELEAANATKEKFMKIVAHELKAPLENLKGMTQLLQRQLDAEVPGDVLKQGLADMEHSVERTETLVQDLLDSSLMDTNMFVLRRAPHDLVDLCHHLLDEYTLGVGPAFTCEFRGDLVEAEVDADRLRQVIVSLLGNAQKEAPKGSPITITLQQSGYEAIISIRDVGDGLPPDFVTQISEQLSRMPDVKAYGPHAGLGLGLYVARKIVERHGGHIDVQSTQGQGSLFSIHLPLYVDANKTQIDAQTLEMHTQAVWTLIH</sequence>
<dbReference type="GO" id="GO:0000155">
    <property type="term" value="F:phosphorelay sensor kinase activity"/>
    <property type="evidence" value="ECO:0007669"/>
    <property type="project" value="InterPro"/>
</dbReference>
<protein>
    <recommendedName>
        <fullName evidence="2">histidine kinase</fullName>
        <ecNumber evidence="2">2.7.13.3</ecNumber>
    </recommendedName>
</protein>
<dbReference type="InterPro" id="IPR011006">
    <property type="entry name" value="CheY-like_superfamily"/>
</dbReference>
<dbReference type="Gene3D" id="1.10.287.130">
    <property type="match status" value="1"/>
</dbReference>
<dbReference type="CDD" id="cd00082">
    <property type="entry name" value="HisKA"/>
    <property type="match status" value="1"/>
</dbReference>
<proteinExistence type="predicted"/>
<evidence type="ECO:0000256" key="2">
    <source>
        <dbReference type="ARBA" id="ARBA00012438"/>
    </source>
</evidence>
<dbReference type="InterPro" id="IPR036097">
    <property type="entry name" value="HisK_dim/P_sf"/>
</dbReference>
<feature type="modified residue" description="4-aspartylphosphate" evidence="7">
    <location>
        <position position="57"/>
    </location>
</feature>
<accession>A0A8J3N5F7</accession>
<evidence type="ECO:0000256" key="5">
    <source>
        <dbReference type="ARBA" id="ARBA00023015"/>
    </source>
</evidence>
<dbReference type="PROSITE" id="PS50109">
    <property type="entry name" value="HIS_KIN"/>
    <property type="match status" value="1"/>
</dbReference>
<dbReference type="InterPro" id="IPR003594">
    <property type="entry name" value="HATPase_dom"/>
</dbReference>
<dbReference type="PANTHER" id="PTHR43547">
    <property type="entry name" value="TWO-COMPONENT HISTIDINE KINASE"/>
    <property type="match status" value="1"/>
</dbReference>
<comment type="catalytic activity">
    <reaction evidence="1">
        <text>ATP + protein L-histidine = ADP + protein N-phospho-L-histidine.</text>
        <dbReference type="EC" id="2.7.13.3"/>
    </reaction>
</comment>
<evidence type="ECO:0000313" key="11">
    <source>
        <dbReference type="Proteomes" id="UP000597444"/>
    </source>
</evidence>
<dbReference type="SMART" id="SM00388">
    <property type="entry name" value="HisKA"/>
    <property type="match status" value="1"/>
</dbReference>
<keyword evidence="3 7" id="KW-0597">Phosphoprotein</keyword>
<dbReference type="FunFam" id="3.40.50.2300:FF:000018">
    <property type="entry name" value="DNA-binding transcriptional regulator NtrC"/>
    <property type="match status" value="1"/>
</dbReference>
<feature type="domain" description="Response regulatory" evidence="9">
    <location>
        <begin position="6"/>
        <end position="122"/>
    </location>
</feature>
<name>A0A8J3N5F7_9CHLR</name>
<evidence type="ECO:0000256" key="6">
    <source>
        <dbReference type="ARBA" id="ARBA00023163"/>
    </source>
</evidence>
<dbReference type="InterPro" id="IPR036890">
    <property type="entry name" value="HATPase_C_sf"/>
</dbReference>
<dbReference type="SUPFAM" id="SSF47384">
    <property type="entry name" value="Homodimeric domain of signal transducing histidine kinase"/>
    <property type="match status" value="1"/>
</dbReference>
<dbReference type="Gene3D" id="3.40.50.2300">
    <property type="match status" value="1"/>
</dbReference>
<dbReference type="InterPro" id="IPR003661">
    <property type="entry name" value="HisK_dim/P_dom"/>
</dbReference>